<evidence type="ECO:0000256" key="1">
    <source>
        <dbReference type="ARBA" id="ARBA00008668"/>
    </source>
</evidence>
<evidence type="ECO:0000313" key="4">
    <source>
        <dbReference type="EMBL" id="KAK7852870.1"/>
    </source>
</evidence>
<accession>A0AAW0LND7</accession>
<dbReference type="PANTHER" id="PTHR22835:SF517">
    <property type="entry name" value="GDSL-LIKE LIPASE_ACYLHYDROLASE FAMILY PROTEIN, EXPRESSED"/>
    <property type="match status" value="1"/>
</dbReference>
<comment type="similarity">
    <text evidence="1">Belongs to the 'GDSL' lipolytic enzyme family.</text>
</comment>
<protein>
    <submittedName>
        <fullName evidence="4">Gdsl esterase/lipase</fullName>
    </submittedName>
</protein>
<dbReference type="InterPro" id="IPR001087">
    <property type="entry name" value="GDSL"/>
</dbReference>
<evidence type="ECO:0000256" key="3">
    <source>
        <dbReference type="SAM" id="SignalP"/>
    </source>
</evidence>
<keyword evidence="5" id="KW-1185">Reference proteome</keyword>
<name>A0AAW0LND7_QUESU</name>
<feature type="chain" id="PRO_5043373515" evidence="3">
    <location>
        <begin position="40"/>
        <end position="371"/>
    </location>
</feature>
<organism evidence="4 5">
    <name type="scientific">Quercus suber</name>
    <name type="common">Cork oak</name>
    <dbReference type="NCBI Taxonomy" id="58331"/>
    <lineage>
        <taxon>Eukaryota</taxon>
        <taxon>Viridiplantae</taxon>
        <taxon>Streptophyta</taxon>
        <taxon>Embryophyta</taxon>
        <taxon>Tracheophyta</taxon>
        <taxon>Spermatophyta</taxon>
        <taxon>Magnoliopsida</taxon>
        <taxon>eudicotyledons</taxon>
        <taxon>Gunneridae</taxon>
        <taxon>Pentapetalae</taxon>
        <taxon>rosids</taxon>
        <taxon>fabids</taxon>
        <taxon>Fagales</taxon>
        <taxon>Fagaceae</taxon>
        <taxon>Quercus</taxon>
    </lineage>
</organism>
<dbReference type="Proteomes" id="UP000237347">
    <property type="component" value="Unassembled WGS sequence"/>
</dbReference>
<dbReference type="InterPro" id="IPR036514">
    <property type="entry name" value="SGNH_hydro_sf"/>
</dbReference>
<evidence type="ECO:0000313" key="5">
    <source>
        <dbReference type="Proteomes" id="UP000237347"/>
    </source>
</evidence>
<comment type="caution">
    <text evidence="4">The sequence shown here is derived from an EMBL/GenBank/DDBJ whole genome shotgun (WGS) entry which is preliminary data.</text>
</comment>
<reference evidence="4 5" key="1">
    <citation type="journal article" date="2018" name="Sci. Data">
        <title>The draft genome sequence of cork oak.</title>
        <authorList>
            <person name="Ramos A.M."/>
            <person name="Usie A."/>
            <person name="Barbosa P."/>
            <person name="Barros P.M."/>
            <person name="Capote T."/>
            <person name="Chaves I."/>
            <person name="Simoes F."/>
            <person name="Abreu I."/>
            <person name="Carrasquinho I."/>
            <person name="Faro C."/>
            <person name="Guimaraes J.B."/>
            <person name="Mendonca D."/>
            <person name="Nobrega F."/>
            <person name="Rodrigues L."/>
            <person name="Saibo N.J.M."/>
            <person name="Varela M.C."/>
            <person name="Egas C."/>
            <person name="Matos J."/>
            <person name="Miguel C.M."/>
            <person name="Oliveira M.M."/>
            <person name="Ricardo C.P."/>
            <person name="Goncalves S."/>
        </authorList>
    </citation>
    <scope>NUCLEOTIDE SEQUENCE [LARGE SCALE GENOMIC DNA]</scope>
    <source>
        <strain evidence="5">cv. HL8</strain>
    </source>
</reference>
<dbReference type="Pfam" id="PF00657">
    <property type="entry name" value="Lipase_GDSL"/>
    <property type="match status" value="1"/>
</dbReference>
<dbReference type="EMBL" id="PKMF04000071">
    <property type="protein sequence ID" value="KAK7852870.1"/>
    <property type="molecule type" value="Genomic_DNA"/>
</dbReference>
<dbReference type="Gene3D" id="3.40.50.1110">
    <property type="entry name" value="SGNH hydrolase"/>
    <property type="match status" value="1"/>
</dbReference>
<dbReference type="GO" id="GO:0016788">
    <property type="term" value="F:hydrolase activity, acting on ester bonds"/>
    <property type="evidence" value="ECO:0007669"/>
    <property type="project" value="InterPro"/>
</dbReference>
<keyword evidence="2" id="KW-0325">Glycoprotein</keyword>
<feature type="signal peptide" evidence="3">
    <location>
        <begin position="1"/>
        <end position="39"/>
    </location>
</feature>
<evidence type="ECO:0000256" key="2">
    <source>
        <dbReference type="ARBA" id="ARBA00023180"/>
    </source>
</evidence>
<gene>
    <name evidence="4" type="ORF">CFP56_037726</name>
</gene>
<proteinExistence type="inferred from homology"/>
<dbReference type="PANTHER" id="PTHR22835">
    <property type="entry name" value="ZINC FINGER FYVE DOMAIN CONTAINING PROTEIN"/>
    <property type="match status" value="1"/>
</dbReference>
<keyword evidence="3" id="KW-0732">Signal</keyword>
<dbReference type="AlphaFoldDB" id="A0AAW0LND7"/>
<sequence length="371" mass="41186">MGMANNTAPATESSKLLIMTLSAFSLLLLLLLLPHCIDAKTLKACKFDAIYQLGDSISDTGNFIHENQGTPFSRLPYGETPKPFSIMPVLASYTALAAGRSWAEFCSGLFYCFAYRGSCKKKKKILNPYTRSSLNVQLDWTSTYFNGICHSTNDCAEKLKTMVGEIGGNDYNHALFQGKTVEEAREIIPEVVQAIKDVVTRVVGYGATRVVVPGNLPIGCFPIYRTLFQTNNPAAYDEFHCLKGLNNFSTYHNDQLKRALEDLRKENPNFLVIFNYNAFQWVYYHTELLGESLSTSKNFIFIVASLQKSCCGVGGDYDFSLIKMCGAPGVAVCPNSDERISWDGVHLTQKVTSIWQTGSSMTSFPTFIANK</sequence>